<dbReference type="SFLD" id="SFLDS00019">
    <property type="entry name" value="Glutathione_Transferase_(cytos"/>
    <property type="match status" value="1"/>
</dbReference>
<dbReference type="InterPro" id="IPR040079">
    <property type="entry name" value="Glutathione_S-Trfase"/>
</dbReference>
<dbReference type="PROSITE" id="PS50405">
    <property type="entry name" value="GST_CTER"/>
    <property type="match status" value="1"/>
</dbReference>
<dbReference type="Gene3D" id="1.20.1050.10">
    <property type="match status" value="1"/>
</dbReference>
<dbReference type="SFLD" id="SFLDG00358">
    <property type="entry name" value="Main_(cytGST)"/>
    <property type="match status" value="1"/>
</dbReference>
<gene>
    <name evidence="7" type="ORF">CPB83DRAFT_851247</name>
</gene>
<comment type="similarity">
    <text evidence="4">Belongs to the GST superfamily.</text>
</comment>
<dbReference type="OrthoDB" id="249703at2759"/>
<evidence type="ECO:0000313" key="7">
    <source>
        <dbReference type="EMBL" id="KAF9530256.1"/>
    </source>
</evidence>
<dbReference type="EMBL" id="MU157841">
    <property type="protein sequence ID" value="KAF9530256.1"/>
    <property type="molecule type" value="Genomic_DNA"/>
</dbReference>
<name>A0A9P6EJI5_9AGAR</name>
<dbReference type="Pfam" id="PF02798">
    <property type="entry name" value="GST_N"/>
    <property type="match status" value="1"/>
</dbReference>
<dbReference type="Proteomes" id="UP000807306">
    <property type="component" value="Unassembled WGS sequence"/>
</dbReference>
<evidence type="ECO:0000259" key="5">
    <source>
        <dbReference type="PROSITE" id="PS50404"/>
    </source>
</evidence>
<protein>
    <recommendedName>
        <fullName evidence="1">glutathione transferase</fullName>
        <ecNumber evidence="1">2.5.1.18</ecNumber>
    </recommendedName>
</protein>
<dbReference type="PROSITE" id="PS50404">
    <property type="entry name" value="GST_NTER"/>
    <property type="match status" value="1"/>
</dbReference>
<dbReference type="Pfam" id="PF00043">
    <property type="entry name" value="GST_C"/>
    <property type="match status" value="1"/>
</dbReference>
<evidence type="ECO:0000259" key="6">
    <source>
        <dbReference type="PROSITE" id="PS50405"/>
    </source>
</evidence>
<dbReference type="PANTHER" id="PTHR43900:SF3">
    <property type="entry name" value="GLUTATHIONE S-TRANSFERASE RHO"/>
    <property type="match status" value="1"/>
</dbReference>
<sequence>MVLKLYTYHNSINAKRVAITLHEKNVPFELHEIDVFTGQHKTPTYLEKQPFGQVPYLDDNGFILYESRAISLYIATKYADQGTQGLVPTEPKANALFHQAVYSEITNIEDPAYKAVVEKLFKKALAGLDPDEEYYQKLITNLDSKLDVYEKILSKQKYLVGNEVTLADLYHIPYISMLPATGCHSVDSRPNVARWFKDITSRKSWQAVKDGIKSTSTY</sequence>
<keyword evidence="8" id="KW-1185">Reference proteome</keyword>
<feature type="domain" description="GST N-terminal" evidence="5">
    <location>
        <begin position="1"/>
        <end position="82"/>
    </location>
</feature>
<evidence type="ECO:0000256" key="3">
    <source>
        <dbReference type="ARBA" id="ARBA00047960"/>
    </source>
</evidence>
<evidence type="ECO:0000313" key="8">
    <source>
        <dbReference type="Proteomes" id="UP000807306"/>
    </source>
</evidence>
<dbReference type="SFLD" id="SFLDG01154">
    <property type="entry name" value="Main.5:_Phi-like"/>
    <property type="match status" value="1"/>
</dbReference>
<reference evidence="7" key="1">
    <citation type="submission" date="2020-11" db="EMBL/GenBank/DDBJ databases">
        <authorList>
            <consortium name="DOE Joint Genome Institute"/>
            <person name="Ahrendt S."/>
            <person name="Riley R."/>
            <person name="Andreopoulos W."/>
            <person name="Labutti K."/>
            <person name="Pangilinan J."/>
            <person name="Ruiz-Duenas F.J."/>
            <person name="Barrasa J.M."/>
            <person name="Sanchez-Garcia M."/>
            <person name="Camarero S."/>
            <person name="Miyauchi S."/>
            <person name="Serrano A."/>
            <person name="Linde D."/>
            <person name="Babiker R."/>
            <person name="Drula E."/>
            <person name="Ayuso-Fernandez I."/>
            <person name="Pacheco R."/>
            <person name="Padilla G."/>
            <person name="Ferreira P."/>
            <person name="Barriuso J."/>
            <person name="Kellner H."/>
            <person name="Castanera R."/>
            <person name="Alfaro M."/>
            <person name="Ramirez L."/>
            <person name="Pisabarro A.G."/>
            <person name="Kuo A."/>
            <person name="Tritt A."/>
            <person name="Lipzen A."/>
            <person name="He G."/>
            <person name="Yan M."/>
            <person name="Ng V."/>
            <person name="Cullen D."/>
            <person name="Martin F."/>
            <person name="Rosso M.-N."/>
            <person name="Henrissat B."/>
            <person name="Hibbett D."/>
            <person name="Martinez A.T."/>
            <person name="Grigoriev I.V."/>
        </authorList>
    </citation>
    <scope>NUCLEOTIDE SEQUENCE</scope>
    <source>
        <strain evidence="7">CBS 506.95</strain>
    </source>
</reference>
<evidence type="ECO:0000256" key="2">
    <source>
        <dbReference type="ARBA" id="ARBA00022679"/>
    </source>
</evidence>
<dbReference type="InterPro" id="IPR036282">
    <property type="entry name" value="Glutathione-S-Trfase_C_sf"/>
</dbReference>
<dbReference type="InterPro" id="IPR004045">
    <property type="entry name" value="Glutathione_S-Trfase_N"/>
</dbReference>
<evidence type="ECO:0000256" key="1">
    <source>
        <dbReference type="ARBA" id="ARBA00012452"/>
    </source>
</evidence>
<proteinExistence type="inferred from homology"/>
<dbReference type="InterPro" id="IPR004046">
    <property type="entry name" value="GST_C"/>
</dbReference>
<dbReference type="InterPro" id="IPR036249">
    <property type="entry name" value="Thioredoxin-like_sf"/>
</dbReference>
<dbReference type="FunFam" id="3.40.30.10:FF:000016">
    <property type="entry name" value="Glutathione S-transferase F2"/>
    <property type="match status" value="1"/>
</dbReference>
<dbReference type="GO" id="GO:0043295">
    <property type="term" value="F:glutathione binding"/>
    <property type="evidence" value="ECO:0007669"/>
    <property type="project" value="TreeGrafter"/>
</dbReference>
<accession>A0A9P6EJI5</accession>
<dbReference type="PANTHER" id="PTHR43900">
    <property type="entry name" value="GLUTATHIONE S-TRANSFERASE RHO"/>
    <property type="match status" value="1"/>
</dbReference>
<keyword evidence="2" id="KW-0808">Transferase</keyword>
<comment type="caution">
    <text evidence="7">The sequence shown here is derived from an EMBL/GenBank/DDBJ whole genome shotgun (WGS) entry which is preliminary data.</text>
</comment>
<dbReference type="GO" id="GO:0004364">
    <property type="term" value="F:glutathione transferase activity"/>
    <property type="evidence" value="ECO:0007669"/>
    <property type="project" value="UniProtKB-EC"/>
</dbReference>
<feature type="domain" description="GST C-terminal" evidence="6">
    <location>
        <begin position="90"/>
        <end position="218"/>
    </location>
</feature>
<dbReference type="InterPro" id="IPR010987">
    <property type="entry name" value="Glutathione-S-Trfase_C-like"/>
</dbReference>
<organism evidence="7 8">
    <name type="scientific">Crepidotus variabilis</name>
    <dbReference type="NCBI Taxonomy" id="179855"/>
    <lineage>
        <taxon>Eukaryota</taxon>
        <taxon>Fungi</taxon>
        <taxon>Dikarya</taxon>
        <taxon>Basidiomycota</taxon>
        <taxon>Agaricomycotina</taxon>
        <taxon>Agaricomycetes</taxon>
        <taxon>Agaricomycetidae</taxon>
        <taxon>Agaricales</taxon>
        <taxon>Agaricineae</taxon>
        <taxon>Crepidotaceae</taxon>
        <taxon>Crepidotus</taxon>
    </lineage>
</organism>
<dbReference type="GO" id="GO:0006749">
    <property type="term" value="P:glutathione metabolic process"/>
    <property type="evidence" value="ECO:0007669"/>
    <property type="project" value="TreeGrafter"/>
</dbReference>
<dbReference type="GO" id="GO:0005737">
    <property type="term" value="C:cytoplasm"/>
    <property type="evidence" value="ECO:0007669"/>
    <property type="project" value="TreeGrafter"/>
</dbReference>
<dbReference type="Gene3D" id="3.40.30.10">
    <property type="entry name" value="Glutaredoxin"/>
    <property type="match status" value="1"/>
</dbReference>
<dbReference type="AlphaFoldDB" id="A0A9P6EJI5"/>
<evidence type="ECO:0000256" key="4">
    <source>
        <dbReference type="RuleBase" id="RU003494"/>
    </source>
</evidence>
<dbReference type="EC" id="2.5.1.18" evidence="1"/>
<comment type="catalytic activity">
    <reaction evidence="3">
        <text>RX + glutathione = an S-substituted glutathione + a halide anion + H(+)</text>
        <dbReference type="Rhea" id="RHEA:16437"/>
        <dbReference type="ChEBI" id="CHEBI:15378"/>
        <dbReference type="ChEBI" id="CHEBI:16042"/>
        <dbReference type="ChEBI" id="CHEBI:17792"/>
        <dbReference type="ChEBI" id="CHEBI:57925"/>
        <dbReference type="ChEBI" id="CHEBI:90779"/>
        <dbReference type="EC" id="2.5.1.18"/>
    </reaction>
</comment>
<dbReference type="SUPFAM" id="SSF47616">
    <property type="entry name" value="GST C-terminal domain-like"/>
    <property type="match status" value="1"/>
</dbReference>
<dbReference type="SUPFAM" id="SSF52833">
    <property type="entry name" value="Thioredoxin-like"/>
    <property type="match status" value="1"/>
</dbReference>